<dbReference type="InterPro" id="IPR039633">
    <property type="entry name" value="PAP"/>
</dbReference>
<evidence type="ECO:0000313" key="6">
    <source>
        <dbReference type="Proteomes" id="UP000789595"/>
    </source>
</evidence>
<feature type="chain" id="PRO_5035314607" description="Plastid lipid-associated protein/fibrillin conserved domain-containing protein" evidence="3">
    <location>
        <begin position="17"/>
        <end position="246"/>
    </location>
</feature>
<dbReference type="Pfam" id="PF04755">
    <property type="entry name" value="PAP_fibrillin"/>
    <property type="match status" value="1"/>
</dbReference>
<accession>A0A8J2SYW1</accession>
<keyword evidence="6" id="KW-1185">Reference proteome</keyword>
<dbReference type="Proteomes" id="UP000789595">
    <property type="component" value="Unassembled WGS sequence"/>
</dbReference>
<keyword evidence="2" id="KW-0934">Plastid</keyword>
<feature type="signal peptide" evidence="3">
    <location>
        <begin position="1"/>
        <end position="16"/>
    </location>
</feature>
<evidence type="ECO:0000313" key="5">
    <source>
        <dbReference type="EMBL" id="CAH0378330.1"/>
    </source>
</evidence>
<reference evidence="5" key="1">
    <citation type="submission" date="2021-11" db="EMBL/GenBank/DDBJ databases">
        <authorList>
            <consortium name="Genoscope - CEA"/>
            <person name="William W."/>
        </authorList>
    </citation>
    <scope>NUCLEOTIDE SEQUENCE</scope>
</reference>
<feature type="domain" description="Plastid lipid-associated protein/fibrillin conserved" evidence="4">
    <location>
        <begin position="55"/>
        <end position="180"/>
    </location>
</feature>
<dbReference type="GO" id="GO:0009536">
    <property type="term" value="C:plastid"/>
    <property type="evidence" value="ECO:0007669"/>
    <property type="project" value="UniProtKB-SubCell"/>
</dbReference>
<name>A0A8J2SYW1_9STRA</name>
<sequence>MPRFTLFLTCVSLTTAYQLSVRAPSVRATAARALRATPDDTTPTEPDDAPDAVAEAKDALLQAIAGTDRGFKKDKSMAASVRNAIHALSDAAQDLTPVPLDGDWTLLWTDAPDITGLGSSLPFAPTLGRIGQEISAADGTVVNVIEWRPASLLTTLRSELSEDSVEQRVVTGFTEATPGDVKLVLKGAGLRPRRVLNRDLELGPYDTTGLFSLPFGEFKVLYNDGALRVVKTGQNFYSVNERYYGK</sequence>
<dbReference type="PANTHER" id="PTHR31906">
    <property type="entry name" value="PLASTID-LIPID-ASSOCIATED PROTEIN 4, CHLOROPLASTIC-RELATED"/>
    <property type="match status" value="1"/>
</dbReference>
<dbReference type="AlphaFoldDB" id="A0A8J2SYW1"/>
<dbReference type="InterPro" id="IPR006843">
    <property type="entry name" value="PAP/fibrillin_dom"/>
</dbReference>
<keyword evidence="3" id="KW-0732">Signal</keyword>
<proteinExistence type="predicted"/>
<evidence type="ECO:0000259" key="4">
    <source>
        <dbReference type="Pfam" id="PF04755"/>
    </source>
</evidence>
<organism evidence="5 6">
    <name type="scientific">Pelagomonas calceolata</name>
    <dbReference type="NCBI Taxonomy" id="35677"/>
    <lineage>
        <taxon>Eukaryota</taxon>
        <taxon>Sar</taxon>
        <taxon>Stramenopiles</taxon>
        <taxon>Ochrophyta</taxon>
        <taxon>Pelagophyceae</taxon>
        <taxon>Pelagomonadales</taxon>
        <taxon>Pelagomonadaceae</taxon>
        <taxon>Pelagomonas</taxon>
    </lineage>
</organism>
<evidence type="ECO:0000256" key="1">
    <source>
        <dbReference type="ARBA" id="ARBA00004474"/>
    </source>
</evidence>
<comment type="caution">
    <text evidence="5">The sequence shown here is derived from an EMBL/GenBank/DDBJ whole genome shotgun (WGS) entry which is preliminary data.</text>
</comment>
<dbReference type="EMBL" id="CAKKNE010000005">
    <property type="protein sequence ID" value="CAH0378330.1"/>
    <property type="molecule type" value="Genomic_DNA"/>
</dbReference>
<comment type="subcellular location">
    <subcellularLocation>
        <location evidence="1">Plastid</location>
    </subcellularLocation>
</comment>
<protein>
    <recommendedName>
        <fullName evidence="4">Plastid lipid-associated protein/fibrillin conserved domain-containing protein</fullName>
    </recommendedName>
</protein>
<evidence type="ECO:0000256" key="2">
    <source>
        <dbReference type="ARBA" id="ARBA00022640"/>
    </source>
</evidence>
<dbReference type="OrthoDB" id="199943at2759"/>
<evidence type="ECO:0000256" key="3">
    <source>
        <dbReference type="SAM" id="SignalP"/>
    </source>
</evidence>
<gene>
    <name evidence="5" type="ORF">PECAL_5P28410</name>
</gene>